<feature type="compositionally biased region" description="Polar residues" evidence="1">
    <location>
        <begin position="40"/>
        <end position="58"/>
    </location>
</feature>
<reference evidence="2 3" key="1">
    <citation type="journal article" date="2020" name="ISME J.">
        <title>Uncovering the hidden diversity of litter-decomposition mechanisms in mushroom-forming fungi.</title>
        <authorList>
            <person name="Floudas D."/>
            <person name="Bentzer J."/>
            <person name="Ahren D."/>
            <person name="Johansson T."/>
            <person name="Persson P."/>
            <person name="Tunlid A."/>
        </authorList>
    </citation>
    <scope>NUCLEOTIDE SEQUENCE [LARGE SCALE GENOMIC DNA]</scope>
    <source>
        <strain evidence="2 3">CBS 291.85</strain>
    </source>
</reference>
<gene>
    <name evidence="2" type="ORF">D9758_008174</name>
</gene>
<accession>A0A8H5GHC3</accession>
<evidence type="ECO:0000256" key="1">
    <source>
        <dbReference type="SAM" id="MobiDB-lite"/>
    </source>
</evidence>
<sequence length="147" mass="16305">MFIILDHTVYDVYVSGKFLCLEAKEFKEAEGYELTDRQNEATAQNRHLNIPTQPTTGSSDRRPPPQTRPHPNRSDTHSMSSPTGPSHVYNNFNAQTQTIIYNNNYTNGSSNSFPLFSTQLKNSALNVVHDGNAGGKAGHRPTVHGYA</sequence>
<dbReference type="Proteomes" id="UP000559256">
    <property type="component" value="Unassembled WGS sequence"/>
</dbReference>
<evidence type="ECO:0000313" key="3">
    <source>
        <dbReference type="Proteomes" id="UP000559256"/>
    </source>
</evidence>
<organism evidence="2 3">
    <name type="scientific">Tetrapyrgos nigripes</name>
    <dbReference type="NCBI Taxonomy" id="182062"/>
    <lineage>
        <taxon>Eukaryota</taxon>
        <taxon>Fungi</taxon>
        <taxon>Dikarya</taxon>
        <taxon>Basidiomycota</taxon>
        <taxon>Agaricomycotina</taxon>
        <taxon>Agaricomycetes</taxon>
        <taxon>Agaricomycetidae</taxon>
        <taxon>Agaricales</taxon>
        <taxon>Marasmiineae</taxon>
        <taxon>Marasmiaceae</taxon>
        <taxon>Tetrapyrgos</taxon>
    </lineage>
</organism>
<feature type="region of interest" description="Disordered" evidence="1">
    <location>
        <begin position="37"/>
        <end position="90"/>
    </location>
</feature>
<comment type="caution">
    <text evidence="2">The sequence shown here is derived from an EMBL/GenBank/DDBJ whole genome shotgun (WGS) entry which is preliminary data.</text>
</comment>
<feature type="compositionally biased region" description="Polar residues" evidence="1">
    <location>
        <begin position="77"/>
        <end position="90"/>
    </location>
</feature>
<evidence type="ECO:0000313" key="2">
    <source>
        <dbReference type="EMBL" id="KAF5364977.1"/>
    </source>
</evidence>
<dbReference type="EMBL" id="JAACJM010000030">
    <property type="protein sequence ID" value="KAF5364977.1"/>
    <property type="molecule type" value="Genomic_DNA"/>
</dbReference>
<proteinExistence type="predicted"/>
<dbReference type="AlphaFoldDB" id="A0A8H5GHC3"/>
<name>A0A8H5GHC3_9AGAR</name>
<keyword evidence="3" id="KW-1185">Reference proteome</keyword>
<protein>
    <submittedName>
        <fullName evidence="2">Uncharacterized protein</fullName>
    </submittedName>
</protein>